<name>A0A381NBX2_9ZZZZ</name>
<evidence type="ECO:0000259" key="12">
    <source>
        <dbReference type="PROSITE" id="PS50893"/>
    </source>
</evidence>
<feature type="domain" description="ABC transmembrane type-1" evidence="13">
    <location>
        <begin position="33"/>
        <end position="314"/>
    </location>
</feature>
<feature type="transmembrane region" description="Helical" evidence="11">
    <location>
        <begin position="149"/>
        <end position="166"/>
    </location>
</feature>
<dbReference type="NCBIfam" id="TIGR02203">
    <property type="entry name" value="MsbA_lipidA"/>
    <property type="match status" value="1"/>
</dbReference>
<evidence type="ECO:0000256" key="11">
    <source>
        <dbReference type="SAM" id="Phobius"/>
    </source>
</evidence>
<dbReference type="GO" id="GO:0009029">
    <property type="term" value="F:lipid-A 4'-kinase activity"/>
    <property type="evidence" value="ECO:0007669"/>
    <property type="project" value="InterPro"/>
</dbReference>
<dbReference type="InterPro" id="IPR003758">
    <property type="entry name" value="LpxK"/>
</dbReference>
<dbReference type="FunFam" id="3.40.50.300:FF:000140">
    <property type="entry name" value="Lipid A export ATP-binding/permease protein MsbA"/>
    <property type="match status" value="1"/>
</dbReference>
<feature type="transmembrane region" description="Helical" evidence="11">
    <location>
        <begin position="69"/>
        <end position="93"/>
    </location>
</feature>
<dbReference type="InterPro" id="IPR036640">
    <property type="entry name" value="ABC1_TM_sf"/>
</dbReference>
<evidence type="ECO:0000259" key="13">
    <source>
        <dbReference type="PROSITE" id="PS50929"/>
    </source>
</evidence>
<keyword evidence="4 11" id="KW-0812">Transmembrane</keyword>
<accession>A0A381NBX2</accession>
<protein>
    <submittedName>
        <fullName evidence="14">Uncharacterized protein</fullName>
    </submittedName>
</protein>
<dbReference type="UniPathway" id="UPA00359">
    <property type="reaction ID" value="UER00482"/>
</dbReference>
<dbReference type="EMBL" id="UINC01000203">
    <property type="protein sequence ID" value="SUZ51053.1"/>
    <property type="molecule type" value="Genomic_DNA"/>
</dbReference>
<reference evidence="14" key="1">
    <citation type="submission" date="2018-05" db="EMBL/GenBank/DDBJ databases">
        <authorList>
            <person name="Lanie J.A."/>
            <person name="Ng W.-L."/>
            <person name="Kazmierczak K.M."/>
            <person name="Andrzejewski T.M."/>
            <person name="Davidsen T.M."/>
            <person name="Wayne K.J."/>
            <person name="Tettelin H."/>
            <person name="Glass J.I."/>
            <person name="Rusch D."/>
            <person name="Podicherti R."/>
            <person name="Tsui H.-C.T."/>
            <person name="Winkler M.E."/>
        </authorList>
    </citation>
    <scope>NUCLEOTIDE SEQUENCE</scope>
</reference>
<dbReference type="SMART" id="SM00382">
    <property type="entry name" value="AAA"/>
    <property type="match status" value="1"/>
</dbReference>
<dbReference type="SUPFAM" id="SSF52540">
    <property type="entry name" value="P-loop containing nucleoside triphosphate hydrolases"/>
    <property type="match status" value="2"/>
</dbReference>
<comment type="subcellular location">
    <subcellularLocation>
        <location evidence="1">Endomembrane system</location>
        <topology evidence="1">Multi-pass membrane protein</topology>
    </subcellularLocation>
</comment>
<dbReference type="Pfam" id="PF00664">
    <property type="entry name" value="ABC_membrane"/>
    <property type="match status" value="1"/>
</dbReference>
<dbReference type="HAMAP" id="MF_00409">
    <property type="entry name" value="LpxK"/>
    <property type="match status" value="1"/>
</dbReference>
<dbReference type="AlphaFoldDB" id="A0A381NBX2"/>
<sequence>VEKADILNKTKPSDFKIYGRLISYVLPYFPQFLISILGFAVFAGSQVAFAEWLKRVIDYTNNPTEDWRLIWPILLILIALVRGVSFFIGNYLLASISNRLVHELRTDLFNKIPVLPSSFFDTRSSGHLVSRITFNVMQVTGAATNALKILIREGLLVIGLVSYLMLLNFKLASIFFLAAPFIALVVGYAGRRLRKISSRIQTAMGDVTHVASETISAYKEVKAFGGKDYEVKRFFKASDNNRVQNLKLEATNALASPLIQLLVSAALALITWLALDPSVLKDMSPGGFVAFFGAAGMLAKPVRQLSEINSQIQKGLAAASDIFEQLDEEPEKNEGTYENEQIQGLIEFKDLFFSYNQESPEVLTNINLTIDPGETVAFVGKSGAGKTSLVSLIPRFYGDFKGEISLDGIPLEDYEINNLRSHISLVGQNITLFNDTVNKNISYGSTEEDFDLIQSASKKAHADEFVKAMPDGYETVVGDDGVLLSGGQRQRIAIARAILKDSPILILDEATSALDSESEEYIQDAMSELTKGRTTLVIAHRLSTIENADKIVVLEEGKIVEQGTHKELLKKGKHYASLHAKQFKDDPISQQIEIAKQPEDPDLAFLPTSKDHTPYLEKSWYNRSFWLWLLWPLSLVTKKVSERRLKKFLKGKTKSWKANIPLIVVGNIVAGGTGKTPFVIWLSKKLLDLGYKPGVISRGYGGKAKKYPLVMEDTTRVRVSGDEAKLIYQNAKVPVYVSPNRVAAAKQMIEETDCNVIISDDGLQHYQLDRDIEIMIFDGSRGIGNELCLPAGPLREPVERIASVDFIVSSNKSLSKQGINENAIMKYKATEWVRLSDQKKVTLNSWPLGKVIHGVAGIGNPSKFFTTLKELNFKVIEHSFPDHYQFTEDDLTFSEQLPIVMTEKDAARCHKIQVKNIWVLKIEAELPDEFALQLVNEIKEKVK</sequence>
<feature type="transmembrane region" description="Helical" evidence="11">
    <location>
        <begin position="254"/>
        <end position="275"/>
    </location>
</feature>
<dbReference type="InterPro" id="IPR003439">
    <property type="entry name" value="ABC_transporter-like_ATP-bd"/>
</dbReference>
<evidence type="ECO:0000256" key="2">
    <source>
        <dbReference type="ARBA" id="ARBA00022448"/>
    </source>
</evidence>
<dbReference type="GO" id="GO:0016020">
    <property type="term" value="C:membrane"/>
    <property type="evidence" value="ECO:0007669"/>
    <property type="project" value="InterPro"/>
</dbReference>
<evidence type="ECO:0000256" key="10">
    <source>
        <dbReference type="ARBA" id="ARBA00023136"/>
    </source>
</evidence>
<evidence type="ECO:0000256" key="1">
    <source>
        <dbReference type="ARBA" id="ARBA00004127"/>
    </source>
</evidence>
<dbReference type="GO" id="GO:0034040">
    <property type="term" value="F:ATPase-coupled lipid transmembrane transporter activity"/>
    <property type="evidence" value="ECO:0007669"/>
    <property type="project" value="InterPro"/>
</dbReference>
<evidence type="ECO:0000256" key="4">
    <source>
        <dbReference type="ARBA" id="ARBA00022692"/>
    </source>
</evidence>
<dbReference type="PANTHER" id="PTHR43394:SF1">
    <property type="entry name" value="ATP-BINDING CASSETTE SUB-FAMILY B MEMBER 10, MITOCHONDRIAL"/>
    <property type="match status" value="1"/>
</dbReference>
<keyword evidence="10 11" id="KW-0472">Membrane</keyword>
<keyword evidence="3" id="KW-1003">Cell membrane</keyword>
<dbReference type="InterPro" id="IPR011917">
    <property type="entry name" value="ABC_transpr_lipidA"/>
</dbReference>
<dbReference type="GO" id="GO:0015421">
    <property type="term" value="F:ABC-type oligopeptide transporter activity"/>
    <property type="evidence" value="ECO:0007669"/>
    <property type="project" value="TreeGrafter"/>
</dbReference>
<dbReference type="InterPro" id="IPR017871">
    <property type="entry name" value="ABC_transporter-like_CS"/>
</dbReference>
<proteinExistence type="inferred from homology"/>
<keyword evidence="2" id="KW-0813">Transport</keyword>
<feature type="domain" description="ABC transporter" evidence="12">
    <location>
        <begin position="346"/>
        <end position="581"/>
    </location>
</feature>
<dbReference type="InterPro" id="IPR003593">
    <property type="entry name" value="AAA+_ATPase"/>
</dbReference>
<keyword evidence="8 11" id="KW-1133">Transmembrane helix</keyword>
<evidence type="ECO:0000256" key="8">
    <source>
        <dbReference type="ARBA" id="ARBA00022989"/>
    </source>
</evidence>
<dbReference type="Gene3D" id="1.20.1560.10">
    <property type="entry name" value="ABC transporter type 1, transmembrane domain"/>
    <property type="match status" value="1"/>
</dbReference>
<evidence type="ECO:0000256" key="3">
    <source>
        <dbReference type="ARBA" id="ARBA00022475"/>
    </source>
</evidence>
<evidence type="ECO:0000256" key="5">
    <source>
        <dbReference type="ARBA" id="ARBA00022741"/>
    </source>
</evidence>
<dbReference type="CDD" id="cd18552">
    <property type="entry name" value="ABC_6TM_MsbA_like"/>
    <property type="match status" value="1"/>
</dbReference>
<evidence type="ECO:0000313" key="14">
    <source>
        <dbReference type="EMBL" id="SUZ51053.1"/>
    </source>
</evidence>
<dbReference type="GO" id="GO:0016887">
    <property type="term" value="F:ATP hydrolysis activity"/>
    <property type="evidence" value="ECO:0007669"/>
    <property type="project" value="InterPro"/>
</dbReference>
<dbReference type="GO" id="GO:0012505">
    <property type="term" value="C:endomembrane system"/>
    <property type="evidence" value="ECO:0007669"/>
    <property type="project" value="UniProtKB-SubCell"/>
</dbReference>
<dbReference type="InterPro" id="IPR039421">
    <property type="entry name" value="Type_1_exporter"/>
</dbReference>
<dbReference type="Pfam" id="PF00005">
    <property type="entry name" value="ABC_tran"/>
    <property type="match status" value="1"/>
</dbReference>
<dbReference type="SUPFAM" id="SSF90123">
    <property type="entry name" value="ABC transporter transmembrane region"/>
    <property type="match status" value="1"/>
</dbReference>
<dbReference type="NCBIfam" id="TIGR00682">
    <property type="entry name" value="lpxK"/>
    <property type="match status" value="1"/>
</dbReference>
<organism evidence="14">
    <name type="scientific">marine metagenome</name>
    <dbReference type="NCBI Taxonomy" id="408172"/>
    <lineage>
        <taxon>unclassified sequences</taxon>
        <taxon>metagenomes</taxon>
        <taxon>ecological metagenomes</taxon>
    </lineage>
</organism>
<keyword evidence="9" id="KW-0445">Lipid transport</keyword>
<feature type="non-terminal residue" evidence="14">
    <location>
        <position position="1"/>
    </location>
</feature>
<dbReference type="InterPro" id="IPR011527">
    <property type="entry name" value="ABC1_TM_dom"/>
</dbReference>
<keyword evidence="7" id="KW-1278">Translocase</keyword>
<gene>
    <name evidence="14" type="ORF">METZ01_LOCUS3907</name>
</gene>
<dbReference type="GO" id="GO:0005524">
    <property type="term" value="F:ATP binding"/>
    <property type="evidence" value="ECO:0007669"/>
    <property type="project" value="UniProtKB-KW"/>
</dbReference>
<dbReference type="Gene3D" id="3.40.50.300">
    <property type="entry name" value="P-loop containing nucleotide triphosphate hydrolases"/>
    <property type="match status" value="1"/>
</dbReference>
<evidence type="ECO:0000256" key="9">
    <source>
        <dbReference type="ARBA" id="ARBA00023055"/>
    </source>
</evidence>
<evidence type="ECO:0000256" key="6">
    <source>
        <dbReference type="ARBA" id="ARBA00022840"/>
    </source>
</evidence>
<dbReference type="Pfam" id="PF02606">
    <property type="entry name" value="LpxK"/>
    <property type="match status" value="1"/>
</dbReference>
<dbReference type="PROSITE" id="PS50893">
    <property type="entry name" value="ABC_TRANSPORTER_2"/>
    <property type="match status" value="1"/>
</dbReference>
<dbReference type="GO" id="GO:0009245">
    <property type="term" value="P:lipid A biosynthetic process"/>
    <property type="evidence" value="ECO:0007669"/>
    <property type="project" value="InterPro"/>
</dbReference>
<dbReference type="PROSITE" id="PS00211">
    <property type="entry name" value="ABC_TRANSPORTER_1"/>
    <property type="match status" value="1"/>
</dbReference>
<dbReference type="PANTHER" id="PTHR43394">
    <property type="entry name" value="ATP-DEPENDENT PERMEASE MDL1, MITOCHONDRIAL"/>
    <property type="match status" value="1"/>
</dbReference>
<dbReference type="InterPro" id="IPR027417">
    <property type="entry name" value="P-loop_NTPase"/>
</dbReference>
<feature type="transmembrane region" description="Helical" evidence="11">
    <location>
        <begin position="21"/>
        <end position="49"/>
    </location>
</feature>
<keyword evidence="5" id="KW-0547">Nucleotide-binding</keyword>
<evidence type="ECO:0000256" key="7">
    <source>
        <dbReference type="ARBA" id="ARBA00022967"/>
    </source>
</evidence>
<feature type="transmembrane region" description="Helical" evidence="11">
    <location>
        <begin position="172"/>
        <end position="190"/>
    </location>
</feature>
<keyword evidence="6" id="KW-0067">ATP-binding</keyword>
<dbReference type="PROSITE" id="PS50929">
    <property type="entry name" value="ABC_TM1F"/>
    <property type="match status" value="1"/>
</dbReference>